<accession>A0A1S1A0E6</accession>
<name>A0A1S1A0E6_SALER</name>
<dbReference type="PROSITE" id="PS51635">
    <property type="entry name" value="PNPLA"/>
    <property type="match status" value="1"/>
</dbReference>
<evidence type="ECO:0000313" key="11">
    <source>
        <dbReference type="Proteomes" id="UP000251994"/>
    </source>
</evidence>
<dbReference type="InterPro" id="IPR002641">
    <property type="entry name" value="PNPLA_dom"/>
</dbReference>
<protein>
    <submittedName>
        <fullName evidence="5 10">Patatin</fullName>
    </submittedName>
</protein>
<feature type="domain" description="PNPLA" evidence="4">
    <location>
        <begin position="59"/>
        <end position="290"/>
    </location>
</feature>
<evidence type="ECO:0000256" key="2">
    <source>
        <dbReference type="PROSITE-ProRule" id="PRU01161"/>
    </source>
</evidence>
<evidence type="ECO:0000256" key="3">
    <source>
        <dbReference type="SAM" id="SignalP"/>
    </source>
</evidence>
<dbReference type="AlphaFoldDB" id="A0A1S1A0E6"/>
<dbReference type="EMBL" id="CP030219">
    <property type="protein sequence ID" value="AXD71867.1"/>
    <property type="molecule type" value="Genomic_DNA"/>
</dbReference>
<evidence type="ECO:0000313" key="7">
    <source>
        <dbReference type="EMBL" id="MGD28018.1"/>
    </source>
</evidence>
<dbReference type="Pfam" id="PF01734">
    <property type="entry name" value="Patatin"/>
    <property type="match status" value="1"/>
</dbReference>
<dbReference type="InterPro" id="IPR016035">
    <property type="entry name" value="Acyl_Trfase/lysoPLipase"/>
</dbReference>
<evidence type="ECO:0000313" key="9">
    <source>
        <dbReference type="EMBL" id="MIV42813.1"/>
    </source>
</evidence>
<proteinExistence type="predicted"/>
<dbReference type="GO" id="GO:0016042">
    <property type="term" value="P:lipid catabolic process"/>
    <property type="evidence" value="ECO:0007669"/>
    <property type="project" value="UniProtKB-UniRule"/>
</dbReference>
<dbReference type="Proteomes" id="UP000839834">
    <property type="component" value="Unassembled WGS sequence"/>
</dbReference>
<feature type="short sequence motif" description="DGA/G" evidence="2">
    <location>
        <begin position="277"/>
        <end position="279"/>
    </location>
</feature>
<dbReference type="Gene3D" id="3.40.1090.10">
    <property type="entry name" value="Cytosolic phospholipase A2 catalytic domain"/>
    <property type="match status" value="2"/>
</dbReference>
<reference evidence="6" key="3">
    <citation type="submission" date="2018-08" db="EMBL/GenBank/DDBJ databases">
        <authorList>
            <consortium name="GenomeTrakr network: Whole genome sequencing for foodborne pathogen traceback"/>
        </authorList>
    </citation>
    <scope>NUCLEOTIDE SEQUENCE [LARGE SCALE GENOMIC DNA]</scope>
    <source>
        <strain evidence="9">CFSAN048114</strain>
        <strain evidence="8">FLUFL-1338</strain>
        <strain evidence="6">FLUFL-367</strain>
    </source>
</reference>
<organism evidence="10">
    <name type="scientific">Salmonella enterica</name>
    <name type="common">Salmonella choleraesuis</name>
    <dbReference type="NCBI Taxonomy" id="28901"/>
    <lineage>
        <taxon>Bacteria</taxon>
        <taxon>Pseudomonadati</taxon>
        <taxon>Pseudomonadota</taxon>
        <taxon>Gammaproteobacteria</taxon>
        <taxon>Enterobacterales</taxon>
        <taxon>Enterobacteriaceae</taxon>
        <taxon>Salmonella</taxon>
    </lineage>
</organism>
<dbReference type="Proteomes" id="UP000885336">
    <property type="component" value="Unassembled WGS sequence"/>
</dbReference>
<dbReference type="PROSITE" id="PS51257">
    <property type="entry name" value="PROKAR_LIPOPROTEIN"/>
    <property type="match status" value="1"/>
</dbReference>
<feature type="active site" description="Proton acceptor" evidence="2">
    <location>
        <position position="277"/>
    </location>
</feature>
<feature type="active site" description="Nucleophile" evidence="2">
    <location>
        <position position="97"/>
    </location>
</feature>
<evidence type="ECO:0000313" key="5">
    <source>
        <dbReference type="EMBL" id="AXD71867.1"/>
    </source>
</evidence>
<dbReference type="Proteomes" id="UP000251994">
    <property type="component" value="Chromosome"/>
</dbReference>
<evidence type="ECO:0000313" key="8">
    <source>
        <dbReference type="EMBL" id="MIK90333.1"/>
    </source>
</evidence>
<feature type="chain" id="PRO_5035549668" evidence="3">
    <location>
        <begin position="19"/>
        <end position="582"/>
    </location>
</feature>
<dbReference type="EMBL" id="RNKS01000004">
    <property type="protein sequence ID" value="MGD28018.1"/>
    <property type="molecule type" value="Genomic_DNA"/>
</dbReference>
<evidence type="ECO:0000256" key="1">
    <source>
        <dbReference type="ARBA" id="ARBA00023098"/>
    </source>
</evidence>
<keyword evidence="3" id="KW-0732">Signal</keyword>
<dbReference type="EMBL" id="MLTE01000001">
    <property type="protein sequence ID" value="OHJ56914.1"/>
    <property type="molecule type" value="Genomic_DNA"/>
</dbReference>
<dbReference type="EMBL" id="RSMR01000001">
    <property type="protein sequence ID" value="MIK90333.1"/>
    <property type="molecule type" value="Genomic_DNA"/>
</dbReference>
<comment type="caution">
    <text evidence="2">Lacks conserved residue(s) required for the propagation of feature annotation.</text>
</comment>
<reference evidence="7" key="4">
    <citation type="submission" date="2018-11" db="EMBL/GenBank/DDBJ databases">
        <authorList>
            <consortium name="PulseNet: The National Subtyping Network for Foodborne Disease Surveillance"/>
            <person name="Tarr C.L."/>
            <person name="Trees E."/>
            <person name="Katz L.S."/>
            <person name="Carleton-Romer H.A."/>
            <person name="Stroika S."/>
            <person name="Kucerova Z."/>
            <person name="Roache K.F."/>
            <person name="Sabol A.L."/>
            <person name="Besser J."/>
            <person name="Gerner-Smidt P."/>
        </authorList>
    </citation>
    <scope>NUCLEOTIDE SEQUENCE [LARGE SCALE GENOMIC DNA]</scope>
    <source>
        <strain evidence="7">PNUSAS058450</strain>
    </source>
</reference>
<evidence type="ECO:0000313" key="10">
    <source>
        <dbReference type="EMBL" id="OHJ56914.1"/>
    </source>
</evidence>
<reference evidence="10" key="1">
    <citation type="submission" date="2016-09" db="EMBL/GenBank/DDBJ databases">
        <title>Whole genome sequencing of Salmonella enterica.</title>
        <authorList>
            <person name="Bell R."/>
        </authorList>
    </citation>
    <scope>NUCLEOTIDE SEQUENCE [LARGE SCALE GENOMIC DNA]</scope>
    <source>
        <strain evidence="10">CFSAN044929</strain>
    </source>
</reference>
<sequence>MKVSVSLFAFLFASAIFLTGCGPTISGKPAARISGDLPLVQQPICSADGSGKRTAFFMTISGGGSRSAIFGARVLSELKHVDGEDLTHHINVISSVSGGSLAAALYGISEDVGQGEVWRPVWNDNLIRERLDANLRLSAAAKLANPIFLGSYIFGHQTRTDALFAVLDSDVFNVPGERRTLTLGDMNPTRPQIIINSTIATRDDSDAFRPRPFGSLFTFTETNLGSIGVDYQSMPISRAVAASAAFPGMMSPVVLNRFQRGTDETEAGIPKYVHLIDGGASDNLGLLAVKRALIEDSHRILTQCDQVIVLTVDAFGIQGNHRDDTPYMRSPMGLVIDTNTLLTAFDSLLAVSRTRALAEFRSRIFVPPADSEQCRKDGLPDNICAGGVRANWDEINTLLKQKLFFVHLSFDSEEIAGPPPPIYFCESIDKNGQSSGCDYPPIDWTTHHNEVKALQRRLKLIPTTFGLPQDDVADITAFTKLLFWPANRCLMHMRDMLVRGVQHTDVFYKDATNSCDETTSVTKTQMLRLREYSDVIGDRIFDNSNQKRNASRSEKPLTSEQREVFWNETLFYYGWNGRMYMQ</sequence>
<dbReference type="SUPFAM" id="SSF52151">
    <property type="entry name" value="FabD/lysophospholipase-like"/>
    <property type="match status" value="1"/>
</dbReference>
<gene>
    <name evidence="9" type="ORF">A7E06_04340</name>
    <name evidence="10" type="ORF">A7S51_02580</name>
    <name evidence="5" type="ORF">CHC34_13425</name>
    <name evidence="7" type="ORF">EE393_03080</name>
    <name evidence="8" type="ORF">KO51_01650</name>
    <name evidence="6" type="ORF">NL99_15415</name>
</gene>
<dbReference type="Proteomes" id="UP000839530">
    <property type="component" value="Unassembled WGS sequence"/>
</dbReference>
<feature type="signal peptide" evidence="3">
    <location>
        <begin position="1"/>
        <end position="18"/>
    </location>
</feature>
<dbReference type="RefSeq" id="WP_023247671.1">
    <property type="nucleotide sequence ID" value="NZ_CP030219.1"/>
</dbReference>
<keyword evidence="2" id="KW-0442">Lipid degradation</keyword>
<evidence type="ECO:0000313" key="6">
    <source>
        <dbReference type="EMBL" id="EAA8666356.1"/>
    </source>
</evidence>
<keyword evidence="1 2" id="KW-0443">Lipid metabolism</keyword>
<keyword evidence="2" id="KW-0378">Hydrolase</keyword>
<dbReference type="GO" id="GO:0016787">
    <property type="term" value="F:hydrolase activity"/>
    <property type="evidence" value="ECO:0007669"/>
    <property type="project" value="UniProtKB-UniRule"/>
</dbReference>
<dbReference type="Proteomes" id="UP000866740">
    <property type="component" value="Unassembled WGS sequence"/>
</dbReference>
<dbReference type="EMBL" id="RSUV01000002">
    <property type="protein sequence ID" value="MIV42813.1"/>
    <property type="molecule type" value="Genomic_DNA"/>
</dbReference>
<dbReference type="EMBL" id="AAACVH010000024">
    <property type="protein sequence ID" value="EAA8666356.1"/>
    <property type="molecule type" value="Genomic_DNA"/>
</dbReference>
<reference evidence="5 11" key="2">
    <citation type="submission" date="2018-06" db="EMBL/GenBank/DDBJ databases">
        <title>Completed Genome Sequences of 32 Strains from Various Serotypes of Salmonella enterica.</title>
        <authorList>
            <person name="Nash J.H.E."/>
            <person name="Robertson J."/>
            <person name="Bessonov K."/>
        </authorList>
    </citation>
    <scope>NUCLEOTIDE SEQUENCE [LARGE SCALE GENOMIC DNA]</scope>
    <source>
        <strain evidence="5 11">SA20021456</strain>
    </source>
</reference>
<evidence type="ECO:0000259" key="4">
    <source>
        <dbReference type="PROSITE" id="PS51635"/>
    </source>
</evidence>
<dbReference type="Proteomes" id="UP000885283">
    <property type="component" value="Unassembled WGS sequence"/>
</dbReference>